<proteinExistence type="predicted"/>
<gene>
    <name evidence="1" type="ORF">G6O67_003159</name>
</gene>
<dbReference type="Proteomes" id="UP000557566">
    <property type="component" value="Unassembled WGS sequence"/>
</dbReference>
<sequence>MLYQTEEPCFLSRPEWKPIARHGGRHLIHPPHLPKRTIEIADGFFERLGQLRAIATGTVQRLEPRKMAALAQRAIDCRRLFNLWYKELTDLGGMPDEVPCRDPMSPFSTVFRHHMAWMGSLRQAILSTPSSRWAQAPWARIASDSRSA</sequence>
<name>A0A8H4V7Z7_9HYPO</name>
<evidence type="ECO:0000313" key="2">
    <source>
        <dbReference type="Proteomes" id="UP000557566"/>
    </source>
</evidence>
<organism evidence="1 2">
    <name type="scientific">Ophiocordyceps sinensis</name>
    <dbReference type="NCBI Taxonomy" id="72228"/>
    <lineage>
        <taxon>Eukaryota</taxon>
        <taxon>Fungi</taxon>
        <taxon>Dikarya</taxon>
        <taxon>Ascomycota</taxon>
        <taxon>Pezizomycotina</taxon>
        <taxon>Sordariomycetes</taxon>
        <taxon>Hypocreomycetidae</taxon>
        <taxon>Hypocreales</taxon>
        <taxon>Ophiocordycipitaceae</taxon>
        <taxon>Ophiocordyceps</taxon>
    </lineage>
</organism>
<dbReference type="OrthoDB" id="3525185at2759"/>
<keyword evidence="2" id="KW-1185">Reference proteome</keyword>
<dbReference type="EMBL" id="JAAVMX010000003">
    <property type="protein sequence ID" value="KAF4511353.1"/>
    <property type="molecule type" value="Genomic_DNA"/>
</dbReference>
<dbReference type="AlphaFoldDB" id="A0A8H4V7Z7"/>
<evidence type="ECO:0000313" key="1">
    <source>
        <dbReference type="EMBL" id="KAF4511353.1"/>
    </source>
</evidence>
<protein>
    <submittedName>
        <fullName evidence="1">Uncharacterized protein</fullName>
    </submittedName>
</protein>
<accession>A0A8H4V7Z7</accession>
<reference evidence="1 2" key="1">
    <citation type="journal article" date="2020" name="Genome Biol. Evol.">
        <title>A new high-quality draft genome assembly of the Chinese cordyceps Ophiocordyceps sinensis.</title>
        <authorList>
            <person name="Shu R."/>
            <person name="Zhang J."/>
            <person name="Meng Q."/>
            <person name="Zhang H."/>
            <person name="Zhou G."/>
            <person name="Li M."/>
            <person name="Wu P."/>
            <person name="Zhao Y."/>
            <person name="Chen C."/>
            <person name="Qin Q."/>
        </authorList>
    </citation>
    <scope>NUCLEOTIDE SEQUENCE [LARGE SCALE GENOMIC DNA]</scope>
    <source>
        <strain evidence="1 2">IOZ07</strain>
    </source>
</reference>
<comment type="caution">
    <text evidence="1">The sequence shown here is derived from an EMBL/GenBank/DDBJ whole genome shotgun (WGS) entry which is preliminary data.</text>
</comment>